<keyword evidence="7" id="KW-1185">Reference proteome</keyword>
<evidence type="ECO:0000313" key="7">
    <source>
        <dbReference type="Proteomes" id="UP000009022"/>
    </source>
</evidence>
<evidence type="ECO:0000256" key="4">
    <source>
        <dbReference type="ARBA" id="ARBA00023136"/>
    </source>
</evidence>
<sequence>MYQHVCEGGASLRASLALLPLLGITWLFGFLAISNGTLGTFVFYYHCLKYKDVKNYYRRFLTKCRITVSSMKISDGSKSHNTRAKEEYFKNSTCVLKFIKS</sequence>
<dbReference type="Gene3D" id="1.20.1070.10">
    <property type="entry name" value="Rhodopsin 7-helix transmembrane proteins"/>
    <property type="match status" value="1"/>
</dbReference>
<dbReference type="RefSeq" id="XP_002115304.1">
    <property type="nucleotide sequence ID" value="XM_002115268.1"/>
</dbReference>
<feature type="transmembrane region" description="Helical" evidence="5">
    <location>
        <begin position="21"/>
        <end position="45"/>
    </location>
</feature>
<keyword evidence="4 5" id="KW-0472">Membrane</keyword>
<accession>B3S4U4</accession>
<protein>
    <recommendedName>
        <fullName evidence="8">G-protein coupled receptors family 2 profile 2 domain-containing protein</fullName>
    </recommendedName>
</protein>
<evidence type="ECO:0008006" key="8">
    <source>
        <dbReference type="Google" id="ProtNLM"/>
    </source>
</evidence>
<keyword evidence="3 5" id="KW-1133">Transmembrane helix</keyword>
<dbReference type="InParanoid" id="B3S4U4"/>
<dbReference type="InterPro" id="IPR000832">
    <property type="entry name" value="GPCR_2_secretin-like"/>
</dbReference>
<dbReference type="PANTHER" id="PTHR12011">
    <property type="entry name" value="ADHESION G-PROTEIN COUPLED RECEPTOR"/>
    <property type="match status" value="1"/>
</dbReference>
<organism evidence="6 7">
    <name type="scientific">Trichoplax adhaerens</name>
    <name type="common">Trichoplax reptans</name>
    <dbReference type="NCBI Taxonomy" id="10228"/>
    <lineage>
        <taxon>Eukaryota</taxon>
        <taxon>Metazoa</taxon>
        <taxon>Placozoa</taxon>
        <taxon>Uniplacotomia</taxon>
        <taxon>Trichoplacea</taxon>
        <taxon>Trichoplacidae</taxon>
        <taxon>Trichoplax</taxon>
    </lineage>
</organism>
<keyword evidence="2 5" id="KW-0812">Transmembrane</keyword>
<evidence type="ECO:0000256" key="5">
    <source>
        <dbReference type="SAM" id="Phobius"/>
    </source>
</evidence>
<dbReference type="AlphaFoldDB" id="B3S4U4"/>
<proteinExistence type="predicted"/>
<dbReference type="CTD" id="6756517"/>
<dbReference type="GeneID" id="6756517"/>
<dbReference type="GO" id="GO:0004930">
    <property type="term" value="F:G protein-coupled receptor activity"/>
    <property type="evidence" value="ECO:0007669"/>
    <property type="project" value="InterPro"/>
</dbReference>
<dbReference type="HOGENOM" id="CLU_2295198_0_0_1"/>
<comment type="subcellular location">
    <subcellularLocation>
        <location evidence="1">Membrane</location>
        <topology evidence="1">Multi-pass membrane protein</topology>
    </subcellularLocation>
</comment>
<evidence type="ECO:0000256" key="2">
    <source>
        <dbReference type="ARBA" id="ARBA00022692"/>
    </source>
</evidence>
<evidence type="ECO:0000313" key="6">
    <source>
        <dbReference type="EMBL" id="EDV22149.1"/>
    </source>
</evidence>
<name>B3S4U4_TRIAD</name>
<dbReference type="KEGG" id="tad:TRIADDRAFT_59349"/>
<dbReference type="PANTHER" id="PTHR12011:SF347">
    <property type="entry name" value="FI21270P1-RELATED"/>
    <property type="match status" value="1"/>
</dbReference>
<evidence type="ECO:0000256" key="1">
    <source>
        <dbReference type="ARBA" id="ARBA00004141"/>
    </source>
</evidence>
<reference evidence="6 7" key="1">
    <citation type="journal article" date="2008" name="Nature">
        <title>The Trichoplax genome and the nature of placozoans.</title>
        <authorList>
            <person name="Srivastava M."/>
            <person name="Begovic E."/>
            <person name="Chapman J."/>
            <person name="Putnam N.H."/>
            <person name="Hellsten U."/>
            <person name="Kawashima T."/>
            <person name="Kuo A."/>
            <person name="Mitros T."/>
            <person name="Salamov A."/>
            <person name="Carpenter M.L."/>
            <person name="Signorovitch A.Y."/>
            <person name="Moreno M.A."/>
            <person name="Kamm K."/>
            <person name="Grimwood J."/>
            <person name="Schmutz J."/>
            <person name="Shapiro H."/>
            <person name="Grigoriev I.V."/>
            <person name="Buss L.W."/>
            <person name="Schierwater B."/>
            <person name="Dellaporta S.L."/>
            <person name="Rokhsar D.S."/>
        </authorList>
    </citation>
    <scope>NUCLEOTIDE SEQUENCE [LARGE SCALE GENOMIC DNA]</scope>
    <source>
        <strain evidence="6 7">Grell-BS-1999</strain>
    </source>
</reference>
<dbReference type="EMBL" id="DS985250">
    <property type="protein sequence ID" value="EDV22149.1"/>
    <property type="molecule type" value="Genomic_DNA"/>
</dbReference>
<evidence type="ECO:0000256" key="3">
    <source>
        <dbReference type="ARBA" id="ARBA00022989"/>
    </source>
</evidence>
<dbReference type="Proteomes" id="UP000009022">
    <property type="component" value="Unassembled WGS sequence"/>
</dbReference>
<dbReference type="GO" id="GO:0016020">
    <property type="term" value="C:membrane"/>
    <property type="evidence" value="ECO:0007669"/>
    <property type="project" value="UniProtKB-SubCell"/>
</dbReference>
<dbReference type="Pfam" id="PF00002">
    <property type="entry name" value="7tm_2"/>
    <property type="match status" value="1"/>
</dbReference>
<gene>
    <name evidence="6" type="ORF">TRIADDRAFT_59349</name>
</gene>